<evidence type="ECO:0000313" key="2">
    <source>
        <dbReference type="Proteomes" id="UP000245464"/>
    </source>
</evidence>
<protein>
    <submittedName>
        <fullName evidence="1">Uncharacterized protein</fullName>
    </submittedName>
</protein>
<proteinExistence type="predicted"/>
<dbReference type="Proteomes" id="UP000245464">
    <property type="component" value="Chromosome 10"/>
</dbReference>
<accession>A0A2W1CM15</accession>
<dbReference type="EMBL" id="NQIK02000010">
    <property type="protein sequence ID" value="KAF7565029.1"/>
    <property type="molecule type" value="Genomic_DNA"/>
</dbReference>
<dbReference type="AlphaFoldDB" id="A0A2W1CM15"/>
<organism evidence="1 2">
    <name type="scientific">Pyrenophora tritici-repentis</name>
    <dbReference type="NCBI Taxonomy" id="45151"/>
    <lineage>
        <taxon>Eukaryota</taxon>
        <taxon>Fungi</taxon>
        <taxon>Dikarya</taxon>
        <taxon>Ascomycota</taxon>
        <taxon>Pezizomycotina</taxon>
        <taxon>Dothideomycetes</taxon>
        <taxon>Pleosporomycetidae</taxon>
        <taxon>Pleosporales</taxon>
        <taxon>Pleosporineae</taxon>
        <taxon>Pleosporaceae</taxon>
        <taxon>Pyrenophora</taxon>
    </lineage>
</organism>
<name>A0A2W1CM15_9PLEO</name>
<sequence length="59" mass="6241">MFTPATKPVSSSTPVPTPNVYEQLAVASPMPWNGTAAAFRSLTRQVFSTATRDGAENGK</sequence>
<dbReference type="KEGG" id="ptrr:90954766"/>
<reference evidence="1" key="1">
    <citation type="journal article" date="2018" name="BMC Genomics">
        <title>Comparative genomics of the wheat fungal pathogen Pyrenophora tritici-repentis reveals chromosomal variations and genome plasticity.</title>
        <authorList>
            <person name="Moolhuijzen P."/>
            <person name="See P.T."/>
            <person name="Hane J.K."/>
            <person name="Shi G."/>
            <person name="Liu Z."/>
            <person name="Oliver R.P."/>
            <person name="Moffat C.S."/>
        </authorList>
    </citation>
    <scope>NUCLEOTIDE SEQUENCE [LARGE SCALE GENOMIC DNA]</scope>
    <source>
        <strain evidence="1">M4</strain>
    </source>
</reference>
<gene>
    <name evidence="1" type="ORF">PtrM4_044630</name>
</gene>
<dbReference type="RefSeq" id="XP_065959097.1">
    <property type="nucleotide sequence ID" value="XM_066104533.1"/>
</dbReference>
<comment type="caution">
    <text evidence="1">The sequence shown here is derived from an EMBL/GenBank/DDBJ whole genome shotgun (WGS) entry which is preliminary data.</text>
</comment>
<evidence type="ECO:0000313" key="1">
    <source>
        <dbReference type="EMBL" id="KAF7565029.1"/>
    </source>
</evidence>
<dbReference type="GeneID" id="90954766"/>